<name>A0ACB0JPU6_TRIPR</name>
<keyword evidence="2" id="KW-1185">Reference proteome</keyword>
<comment type="caution">
    <text evidence="1">The sequence shown here is derived from an EMBL/GenBank/DDBJ whole genome shotgun (WGS) entry which is preliminary data.</text>
</comment>
<dbReference type="EMBL" id="CASHSV030000109">
    <property type="protein sequence ID" value="CAJ2647137.1"/>
    <property type="molecule type" value="Genomic_DNA"/>
</dbReference>
<proteinExistence type="predicted"/>
<evidence type="ECO:0000313" key="2">
    <source>
        <dbReference type="Proteomes" id="UP001177021"/>
    </source>
</evidence>
<sequence>MDVTMLYHSISNILQWKKSLKPLANRLTGIDINQIETILIEINEKVQKQSNYSKEWLQKVKDVVIDFNDLMEDLRQKEGTGGLNLNDRFKATVQVKKATGELKLLLLNDKEAAKGEETPAANTAAADDDDDIRKSAYEVFEKSIKSAVFGRENEKKEFIDQLLKPNNSDAVPAVVIVAIFGVPGIGKTKLANLVCKDDRVKAHFGFQPTWINHLQILNETFDVKSIVKRVTTTDSKRLLLVIDDLRVEIEHGHLEKMQKKLKEAIGCTDITMLVTTRSNHVANSIAAAAGGHVLNLQGLNQEESRSLFQCVNEPNTVEPEPKILKDCSGVPLLILMIATLIKNRGGESTMQEVAAATLTEEDVERKFLPELEFFYYGNLPTHQKLCFAYCSLFAEDYLIDADRLIQLWSAEGFLTIHSDKIPEQQFGRSCFNYFVPLVFHQGEEENKYRMNPLMHKLAKLVATNYDENVIVDSMGERVRSGMLRALFDYPIDLLCGIPDSMFDQAKKLRTILLPYNSNNPRLPHEVRMTTSTCDKIFNTFISLRVLDMHDLGIKTVPGSIEEVKYLRFLDLSNNNIEKLPSCITNLTHLETLKLSQCHVLKELPKDIEDLSCLNHLDIEGCLDLTYMPTGINKITSLQTLSLFVASKKQVMGGLRELTDLNNLRGHLEISHLEQVKLSPSKDTAKDVFLKNKQHLELLTLRWEQEENEMEKEKEKKKEKESTVNRDKDMNLLDYLEPNEHLKVLFVVGYNGKTLSTWFASLHYLAKFTLNNCPKCQYLPSLDGLRLLKVLQLRRLNSLEFISKDSNQLEEGSSPSTPTFFSSLRELTISDCPNLKSWWENNTIQVKDRPYFRCISKLNVQYCPKLACLPLYPGLDEELVLVDSKAKSIKHTIVHQHPESIIPFSKLKSMVIERIEHSPPEAWIANFTSLRQLHIRDCSTLKSLPQGFKSLSSLKTITIERCQQLDLDISKDEWKGLKSLHSLTLRTIPQLKSLPEGLENVNSLEVLRLYDCSGLTSLSENIGNLTSLSKLVLSECRSLESLPKGMEKLKSLQTLIIRDCPFLLPRSQPETGDDWPQIAHIPEILKKQTPHDSRDL</sequence>
<evidence type="ECO:0000313" key="1">
    <source>
        <dbReference type="EMBL" id="CAJ2647137.1"/>
    </source>
</evidence>
<gene>
    <name evidence="1" type="ORF">MILVUS5_LOCUS15719</name>
</gene>
<dbReference type="Proteomes" id="UP001177021">
    <property type="component" value="Unassembled WGS sequence"/>
</dbReference>
<protein>
    <submittedName>
        <fullName evidence="1">Uncharacterized protein</fullName>
    </submittedName>
</protein>
<accession>A0ACB0JPU6</accession>
<reference evidence="1" key="1">
    <citation type="submission" date="2023-10" db="EMBL/GenBank/DDBJ databases">
        <authorList>
            <person name="Rodriguez Cubillos JULIANA M."/>
            <person name="De Vega J."/>
        </authorList>
    </citation>
    <scope>NUCLEOTIDE SEQUENCE</scope>
</reference>
<organism evidence="1 2">
    <name type="scientific">Trifolium pratense</name>
    <name type="common">Red clover</name>
    <dbReference type="NCBI Taxonomy" id="57577"/>
    <lineage>
        <taxon>Eukaryota</taxon>
        <taxon>Viridiplantae</taxon>
        <taxon>Streptophyta</taxon>
        <taxon>Embryophyta</taxon>
        <taxon>Tracheophyta</taxon>
        <taxon>Spermatophyta</taxon>
        <taxon>Magnoliopsida</taxon>
        <taxon>eudicotyledons</taxon>
        <taxon>Gunneridae</taxon>
        <taxon>Pentapetalae</taxon>
        <taxon>rosids</taxon>
        <taxon>fabids</taxon>
        <taxon>Fabales</taxon>
        <taxon>Fabaceae</taxon>
        <taxon>Papilionoideae</taxon>
        <taxon>50 kb inversion clade</taxon>
        <taxon>NPAAA clade</taxon>
        <taxon>Hologalegina</taxon>
        <taxon>IRL clade</taxon>
        <taxon>Trifolieae</taxon>
        <taxon>Trifolium</taxon>
    </lineage>
</organism>